<keyword evidence="3" id="KW-0407">Ion channel</keyword>
<keyword evidence="4" id="KW-1185">Reference proteome</keyword>
<reference evidence="3 4" key="1">
    <citation type="submission" date="2018-11" db="EMBL/GenBank/DDBJ databases">
        <authorList>
            <person name="Mardanov A.V."/>
            <person name="Ravin N.V."/>
            <person name="Dedysh S.N."/>
        </authorList>
    </citation>
    <scope>NUCLEOTIDE SEQUENCE [LARGE SCALE GENOMIC DNA]</scope>
    <source>
        <strain evidence="3 4">AF10</strain>
    </source>
</reference>
<keyword evidence="3" id="KW-0406">Ion transport</keyword>
<proteinExistence type="predicted"/>
<dbReference type="GO" id="GO:0034220">
    <property type="term" value="P:monoatomic ion transmembrane transport"/>
    <property type="evidence" value="ECO:0007669"/>
    <property type="project" value="UniProtKB-KW"/>
</dbReference>
<keyword evidence="1" id="KW-0812">Transmembrane</keyword>
<keyword evidence="1" id="KW-0472">Membrane</keyword>
<keyword evidence="1" id="KW-1133">Transmembrane helix</keyword>
<organism evidence="3 4">
    <name type="scientific">Granulicella sibirica</name>
    <dbReference type="NCBI Taxonomy" id="2479048"/>
    <lineage>
        <taxon>Bacteria</taxon>
        <taxon>Pseudomonadati</taxon>
        <taxon>Acidobacteriota</taxon>
        <taxon>Terriglobia</taxon>
        <taxon>Terriglobales</taxon>
        <taxon>Acidobacteriaceae</taxon>
        <taxon>Granulicella</taxon>
    </lineage>
</organism>
<name>A0A4Q0T3E3_9BACT</name>
<reference evidence="4" key="2">
    <citation type="submission" date="2019-02" db="EMBL/GenBank/DDBJ databases">
        <title>Granulicella sibirica sp. nov., a psychrotolerant acidobacterium isolated from an organic soil layer in forested tundra, West Siberia.</title>
        <authorList>
            <person name="Oshkin I.Y."/>
            <person name="Kulichevskaya I.S."/>
            <person name="Rijpstra W.I.C."/>
            <person name="Sinninghe Damste J.S."/>
            <person name="Rakitin A.L."/>
            <person name="Ravin N.V."/>
            <person name="Dedysh S.N."/>
        </authorList>
    </citation>
    <scope>NUCLEOTIDE SEQUENCE [LARGE SCALE GENOMIC DNA]</scope>
    <source>
        <strain evidence="4">AF10</strain>
    </source>
</reference>
<evidence type="ECO:0000313" key="3">
    <source>
        <dbReference type="EMBL" id="RXH57787.1"/>
    </source>
</evidence>
<keyword evidence="3" id="KW-0813">Transport</keyword>
<evidence type="ECO:0000313" key="4">
    <source>
        <dbReference type="Proteomes" id="UP000289437"/>
    </source>
</evidence>
<dbReference type="Gene3D" id="1.10.287.70">
    <property type="match status" value="1"/>
</dbReference>
<evidence type="ECO:0000256" key="1">
    <source>
        <dbReference type="SAM" id="Phobius"/>
    </source>
</evidence>
<feature type="transmembrane region" description="Helical" evidence="1">
    <location>
        <begin position="55"/>
        <end position="76"/>
    </location>
</feature>
<feature type="transmembrane region" description="Helical" evidence="1">
    <location>
        <begin position="155"/>
        <end position="175"/>
    </location>
</feature>
<accession>A0A4Q0T3E3</accession>
<sequence>MGYYAFRIIGALIILLTVWAVTFSRGLLVLVMVLAVPSILQHLFFHPHSLGMLPFINRILSIGFDLIIIAIISQHIFKTEQPNSETIFGALCIYLLLGFTFASIYSAISNRVQDAFYLAPTLNHHAIPDRFDFIYFSFGTLTELGTPGITAVAPLARSISLLEAILGVLYMAVLLSRLINAYRGVETSNIGREEKIYAARRGSRE</sequence>
<dbReference type="Pfam" id="PF07885">
    <property type="entry name" value="Ion_trans_2"/>
    <property type="match status" value="1"/>
</dbReference>
<protein>
    <submittedName>
        <fullName evidence="3">Potassium channel protein</fullName>
    </submittedName>
</protein>
<dbReference type="Proteomes" id="UP000289437">
    <property type="component" value="Unassembled WGS sequence"/>
</dbReference>
<dbReference type="InterPro" id="IPR013099">
    <property type="entry name" value="K_chnl_dom"/>
</dbReference>
<dbReference type="OrthoDB" id="121811at2"/>
<gene>
    <name evidence="3" type="ORF">GRAN_1097</name>
</gene>
<dbReference type="RefSeq" id="WP_161570844.1">
    <property type="nucleotide sequence ID" value="NZ_RDSM01000001.1"/>
</dbReference>
<feature type="transmembrane region" description="Helical" evidence="1">
    <location>
        <begin position="88"/>
        <end position="108"/>
    </location>
</feature>
<evidence type="ECO:0000259" key="2">
    <source>
        <dbReference type="Pfam" id="PF07885"/>
    </source>
</evidence>
<dbReference type="EMBL" id="RDSM01000001">
    <property type="protein sequence ID" value="RXH57787.1"/>
    <property type="molecule type" value="Genomic_DNA"/>
</dbReference>
<dbReference type="SUPFAM" id="SSF81324">
    <property type="entry name" value="Voltage-gated potassium channels"/>
    <property type="match status" value="1"/>
</dbReference>
<comment type="caution">
    <text evidence="3">The sequence shown here is derived from an EMBL/GenBank/DDBJ whole genome shotgun (WGS) entry which is preliminary data.</text>
</comment>
<feature type="domain" description="Potassium channel" evidence="2">
    <location>
        <begin position="108"/>
        <end position="181"/>
    </location>
</feature>
<dbReference type="AlphaFoldDB" id="A0A4Q0T3E3"/>